<evidence type="ECO:0000313" key="2">
    <source>
        <dbReference type="Proteomes" id="UP000694846"/>
    </source>
</evidence>
<dbReference type="GeneID" id="112689429"/>
<dbReference type="AlphaFoldDB" id="A0A2S2QVI4"/>
<keyword evidence="2" id="KW-1185">Reference proteome</keyword>
<organism evidence="1">
    <name type="scientific">Sipha flava</name>
    <name type="common">yellow sugarcane aphid</name>
    <dbReference type="NCBI Taxonomy" id="143950"/>
    <lineage>
        <taxon>Eukaryota</taxon>
        <taxon>Metazoa</taxon>
        <taxon>Ecdysozoa</taxon>
        <taxon>Arthropoda</taxon>
        <taxon>Hexapoda</taxon>
        <taxon>Insecta</taxon>
        <taxon>Pterygota</taxon>
        <taxon>Neoptera</taxon>
        <taxon>Paraneoptera</taxon>
        <taxon>Hemiptera</taxon>
        <taxon>Sternorrhyncha</taxon>
        <taxon>Aphidomorpha</taxon>
        <taxon>Aphidoidea</taxon>
        <taxon>Aphididae</taxon>
        <taxon>Sipha</taxon>
    </lineage>
</organism>
<dbReference type="OrthoDB" id="6604003at2759"/>
<sequence length="241" mass="27685">MNLKIQLKSKIDHGFKKAAEKDKLEFIKQQMKIANEEDVRRRTCQILKKTDKSDAYYMSLCKIMFINYILSENTKNATIKELIKTNKVLKKRFRDSLNNLKMELCETKFCKSYVLLRLDGCSFRTGIDKLEILQFTASTFELLITVGYTFHMISKAKVKLQQIKLWMTNNKNTPGKPMNLRTPFRRRATEVRPSVAVPSVDVQSNFFAVLKSEPAKTKLSTSNSISDEGFESLVLGSSSSK</sequence>
<evidence type="ECO:0000313" key="3">
    <source>
        <dbReference type="RefSeq" id="XP_025418924.1"/>
    </source>
</evidence>
<proteinExistence type="predicted"/>
<name>A0A2S2QVI4_9HEMI</name>
<accession>A0A2S2QVI4</accession>
<evidence type="ECO:0000313" key="1">
    <source>
        <dbReference type="EMBL" id="MBY81673.1"/>
    </source>
</evidence>
<dbReference type="EMBL" id="GGMS01012470">
    <property type="protein sequence ID" value="MBY81673.1"/>
    <property type="molecule type" value="Transcribed_RNA"/>
</dbReference>
<dbReference type="Proteomes" id="UP000694846">
    <property type="component" value="Unplaced"/>
</dbReference>
<protein>
    <submittedName>
        <fullName evidence="3">Uncharacterized protein LOC112689429 isoform X1</fullName>
    </submittedName>
</protein>
<dbReference type="RefSeq" id="XP_025418924.1">
    <property type="nucleotide sequence ID" value="XM_025563139.1"/>
</dbReference>
<gene>
    <name evidence="3" type="primary">LOC112689429</name>
    <name evidence="1" type="ORF">g.121026</name>
</gene>
<reference evidence="1" key="1">
    <citation type="submission" date="2018-04" db="EMBL/GenBank/DDBJ databases">
        <title>Transcriptome assembly of Sipha flava.</title>
        <authorList>
            <person name="Scully E.D."/>
            <person name="Geib S.M."/>
            <person name="Palmer N.A."/>
            <person name="Koch K."/>
            <person name="Bradshaw J."/>
            <person name="Heng-Moss T."/>
            <person name="Sarath G."/>
        </authorList>
    </citation>
    <scope>NUCLEOTIDE SEQUENCE</scope>
</reference>
<reference evidence="3" key="2">
    <citation type="submission" date="2025-04" db="UniProtKB">
        <authorList>
            <consortium name="RefSeq"/>
        </authorList>
    </citation>
    <scope>IDENTIFICATION</scope>
    <source>
        <tissue evidence="3">Whole body</tissue>
    </source>
</reference>